<dbReference type="Gene3D" id="1.10.10.10">
    <property type="entry name" value="Winged helix-like DNA-binding domain superfamily/Winged helix DNA-binding domain"/>
    <property type="match status" value="1"/>
</dbReference>
<dbReference type="Proteomes" id="UP000092574">
    <property type="component" value="Chromosome"/>
</dbReference>
<organism evidence="1 2">
    <name type="scientific">Blautia pseudococcoides</name>
    <dbReference type="NCBI Taxonomy" id="1796616"/>
    <lineage>
        <taxon>Bacteria</taxon>
        <taxon>Bacillati</taxon>
        <taxon>Bacillota</taxon>
        <taxon>Clostridia</taxon>
        <taxon>Lachnospirales</taxon>
        <taxon>Lachnospiraceae</taxon>
        <taxon>Blautia</taxon>
    </lineage>
</organism>
<dbReference type="Pfam" id="PF13730">
    <property type="entry name" value="HTH_36"/>
    <property type="match status" value="1"/>
</dbReference>
<dbReference type="AlphaFoldDB" id="A0A1C7I8D0"/>
<gene>
    <name evidence="1" type="ORF">A4V09_05125</name>
</gene>
<evidence type="ECO:0000313" key="1">
    <source>
        <dbReference type="EMBL" id="ANU75194.1"/>
    </source>
</evidence>
<evidence type="ECO:0000313" key="2">
    <source>
        <dbReference type="Proteomes" id="UP000092574"/>
    </source>
</evidence>
<dbReference type="InterPro" id="IPR036388">
    <property type="entry name" value="WH-like_DNA-bd_sf"/>
</dbReference>
<dbReference type="OrthoDB" id="1807191at2"/>
<protein>
    <recommendedName>
        <fullName evidence="3">Helix-turn-helix protein</fullName>
    </recommendedName>
</protein>
<reference evidence="1" key="1">
    <citation type="submission" date="2017-04" db="EMBL/GenBank/DDBJ databases">
        <title>Complete Genome Sequences of Twelve Strains of a Stable Defined Moderately Diverse Mouse Microbiota 2 (sDMDMm2).</title>
        <authorList>
            <person name="Uchimura Y."/>
            <person name="Wyss M."/>
            <person name="Brugiroux S."/>
            <person name="Limenitakis J.P."/>
            <person name="Stecher B."/>
            <person name="McCoy K.D."/>
            <person name="Macpherson A.J."/>
        </authorList>
    </citation>
    <scope>NUCLEOTIDE SEQUENCE</scope>
    <source>
        <strain evidence="1">YL58</strain>
    </source>
</reference>
<sequence length="99" mass="11286">MKETARGGYGIVYREIMRNPDIPPESKAIYAYLCSFAGNGDTCYPRVETMQKELCMGKQRFNKYMSILIDSGVVVREREKVGNLAGHNVYKITHRADFS</sequence>
<dbReference type="STRING" id="1796616.A4V09_05125"/>
<proteinExistence type="predicted"/>
<keyword evidence="2" id="KW-1185">Reference proteome</keyword>
<accession>A0A1C7I8D0</accession>
<evidence type="ECO:0008006" key="3">
    <source>
        <dbReference type="Google" id="ProtNLM"/>
    </source>
</evidence>
<dbReference type="RefSeq" id="WP_065541407.1">
    <property type="nucleotide sequence ID" value="NZ_CP015405.2"/>
</dbReference>
<name>A0A1C7I8D0_9FIRM</name>
<dbReference type="EMBL" id="CP015405">
    <property type="protein sequence ID" value="ANU75194.1"/>
    <property type="molecule type" value="Genomic_DNA"/>
</dbReference>
<dbReference type="KEGG" id="byl:A4V09_05125"/>